<dbReference type="GO" id="GO:0033699">
    <property type="term" value="F:DNA 5'-adenosine monophosphate hydrolase activity"/>
    <property type="evidence" value="ECO:0007669"/>
    <property type="project" value="TreeGrafter"/>
</dbReference>
<evidence type="ECO:0000256" key="4">
    <source>
        <dbReference type="SAM" id="MobiDB-lite"/>
    </source>
</evidence>
<name>A0A482WAK0_ASBVE</name>
<comment type="caution">
    <text evidence="6">The sequence shown here is derived from an EMBL/GenBank/DDBJ whole genome shotgun (WGS) entry which is preliminary data.</text>
</comment>
<sequence>MSKRKSDATVSNENTKKSKTSGHWSQGLLSSVDDPNYFVKSDDMVNVIKDKYPKAKYHYLVIAKENISSLKSVTIKHAALLKHMEDVGLEIVNDKKHKGNIEFKIGYHAEPSMSRLHLHVISDDMVSDFLKTKKHWNSFTSEFFLRSQGR</sequence>
<dbReference type="STRING" id="1661398.A0A482WAK0"/>
<dbReference type="Pfam" id="PF11969">
    <property type="entry name" value="DcpS_C"/>
    <property type="match status" value="1"/>
</dbReference>
<reference evidence="6 7" key="1">
    <citation type="submission" date="2017-03" db="EMBL/GenBank/DDBJ databases">
        <title>Genome of the blue death feigning beetle - Asbolus verrucosus.</title>
        <authorList>
            <person name="Rider S.D."/>
        </authorList>
    </citation>
    <scope>NUCLEOTIDE SEQUENCE [LARGE SCALE GENOMIC DNA]</scope>
    <source>
        <strain evidence="6">Butters</strain>
        <tissue evidence="6">Head and leg muscle</tissue>
    </source>
</reference>
<evidence type="ECO:0000256" key="1">
    <source>
        <dbReference type="ARBA" id="ARBA00022763"/>
    </source>
</evidence>
<dbReference type="GO" id="GO:1990165">
    <property type="term" value="F:single-strand break-containing DNA binding"/>
    <property type="evidence" value="ECO:0007669"/>
    <property type="project" value="TreeGrafter"/>
</dbReference>
<evidence type="ECO:0000313" key="6">
    <source>
        <dbReference type="EMBL" id="RZC42251.1"/>
    </source>
</evidence>
<dbReference type="GO" id="GO:0030983">
    <property type="term" value="F:mismatched DNA binding"/>
    <property type="evidence" value="ECO:0007669"/>
    <property type="project" value="TreeGrafter"/>
</dbReference>
<comment type="caution">
    <text evidence="3">Lacks conserved residue(s) required for the propagation of feature annotation.</text>
</comment>
<dbReference type="GO" id="GO:0005634">
    <property type="term" value="C:nucleus"/>
    <property type="evidence" value="ECO:0007669"/>
    <property type="project" value="TreeGrafter"/>
</dbReference>
<dbReference type="AlphaFoldDB" id="A0A482WAK0"/>
<protein>
    <submittedName>
        <fullName evidence="6">DcpS C and/or HIT domain containing protein</fullName>
    </submittedName>
</protein>
<dbReference type="GO" id="GO:0000012">
    <property type="term" value="P:single strand break repair"/>
    <property type="evidence" value="ECO:0007669"/>
    <property type="project" value="TreeGrafter"/>
</dbReference>
<dbReference type="InterPro" id="IPR036265">
    <property type="entry name" value="HIT-like_sf"/>
</dbReference>
<accession>A0A482WAK0</accession>
<evidence type="ECO:0000256" key="3">
    <source>
        <dbReference type="PROSITE-ProRule" id="PRU00464"/>
    </source>
</evidence>
<feature type="domain" description="HIT" evidence="5">
    <location>
        <begin position="25"/>
        <end position="131"/>
    </location>
</feature>
<evidence type="ECO:0000313" key="7">
    <source>
        <dbReference type="Proteomes" id="UP000292052"/>
    </source>
</evidence>
<dbReference type="GO" id="GO:0003697">
    <property type="term" value="F:single-stranded DNA binding"/>
    <property type="evidence" value="ECO:0007669"/>
    <property type="project" value="TreeGrafter"/>
</dbReference>
<keyword evidence="7" id="KW-1185">Reference proteome</keyword>
<organism evidence="6 7">
    <name type="scientific">Asbolus verrucosus</name>
    <name type="common">Desert ironclad beetle</name>
    <dbReference type="NCBI Taxonomy" id="1661398"/>
    <lineage>
        <taxon>Eukaryota</taxon>
        <taxon>Metazoa</taxon>
        <taxon>Ecdysozoa</taxon>
        <taxon>Arthropoda</taxon>
        <taxon>Hexapoda</taxon>
        <taxon>Insecta</taxon>
        <taxon>Pterygota</taxon>
        <taxon>Neoptera</taxon>
        <taxon>Endopterygota</taxon>
        <taxon>Coleoptera</taxon>
        <taxon>Polyphaga</taxon>
        <taxon>Cucujiformia</taxon>
        <taxon>Tenebrionidae</taxon>
        <taxon>Pimeliinae</taxon>
        <taxon>Asbolus</taxon>
    </lineage>
</organism>
<dbReference type="GO" id="GO:0003725">
    <property type="term" value="F:double-stranded RNA binding"/>
    <property type="evidence" value="ECO:0007669"/>
    <property type="project" value="TreeGrafter"/>
</dbReference>
<dbReference type="SUPFAM" id="SSF54197">
    <property type="entry name" value="HIT-like"/>
    <property type="match status" value="1"/>
</dbReference>
<gene>
    <name evidence="6" type="ORF">BDFB_002518</name>
</gene>
<dbReference type="EMBL" id="QDEB01009656">
    <property type="protein sequence ID" value="RZC42251.1"/>
    <property type="molecule type" value="Genomic_DNA"/>
</dbReference>
<evidence type="ECO:0000259" key="5">
    <source>
        <dbReference type="PROSITE" id="PS51084"/>
    </source>
</evidence>
<dbReference type="PANTHER" id="PTHR12486:SF4">
    <property type="entry name" value="APRATAXIN"/>
    <property type="match status" value="1"/>
</dbReference>
<keyword evidence="1" id="KW-0227">DNA damage</keyword>
<proteinExistence type="predicted"/>
<dbReference type="InterPro" id="IPR011146">
    <property type="entry name" value="HIT-like"/>
</dbReference>
<evidence type="ECO:0000256" key="2">
    <source>
        <dbReference type="ARBA" id="ARBA00023204"/>
    </source>
</evidence>
<feature type="region of interest" description="Disordered" evidence="4">
    <location>
        <begin position="1"/>
        <end position="27"/>
    </location>
</feature>
<dbReference type="Gene3D" id="3.30.428.10">
    <property type="entry name" value="HIT-like"/>
    <property type="match status" value="1"/>
</dbReference>
<dbReference type="FunFam" id="3.30.428.10:FF:000004">
    <property type="entry name" value="aprataxin isoform X2"/>
    <property type="match status" value="1"/>
</dbReference>
<dbReference type="Proteomes" id="UP000292052">
    <property type="component" value="Unassembled WGS sequence"/>
</dbReference>
<dbReference type="PANTHER" id="PTHR12486">
    <property type="entry name" value="APRATAXIN-RELATED"/>
    <property type="match status" value="1"/>
</dbReference>
<keyword evidence="2" id="KW-0234">DNA repair</keyword>
<dbReference type="PROSITE" id="PS51084">
    <property type="entry name" value="HIT_2"/>
    <property type="match status" value="1"/>
</dbReference>
<dbReference type="OrthoDB" id="3512845at2759"/>